<dbReference type="PANTHER" id="PTHR44943:SF8">
    <property type="entry name" value="TPR REPEAT-CONTAINING PROTEIN MJ0263"/>
    <property type="match status" value="1"/>
</dbReference>
<dbReference type="PROSITE" id="PS50293">
    <property type="entry name" value="TPR_REGION"/>
    <property type="match status" value="1"/>
</dbReference>
<name>A0A0F9MKR7_9ZZZZ</name>
<dbReference type="PROSITE" id="PS50005">
    <property type="entry name" value="TPR"/>
    <property type="match status" value="3"/>
</dbReference>
<dbReference type="Gene3D" id="1.25.40.10">
    <property type="entry name" value="Tetratricopeptide repeat domain"/>
    <property type="match status" value="1"/>
</dbReference>
<proteinExistence type="predicted"/>
<dbReference type="EMBL" id="LAZR01009934">
    <property type="protein sequence ID" value="KKM69772.1"/>
    <property type="molecule type" value="Genomic_DNA"/>
</dbReference>
<evidence type="ECO:0000313" key="3">
    <source>
        <dbReference type="EMBL" id="KKM69772.1"/>
    </source>
</evidence>
<comment type="caution">
    <text evidence="3">The sequence shown here is derived from an EMBL/GenBank/DDBJ whole genome shotgun (WGS) entry which is preliminary data.</text>
</comment>
<dbReference type="AlphaFoldDB" id="A0A0F9MKR7"/>
<dbReference type="InterPro" id="IPR051685">
    <property type="entry name" value="Ycf3/AcsC/BcsC/TPR_MFPF"/>
</dbReference>
<dbReference type="InterPro" id="IPR011990">
    <property type="entry name" value="TPR-like_helical_dom_sf"/>
</dbReference>
<keyword evidence="2" id="KW-0802">TPR repeat</keyword>
<dbReference type="SMART" id="SM00028">
    <property type="entry name" value="TPR"/>
    <property type="match status" value="5"/>
</dbReference>
<sequence>MAVAALALGALSCRSPGSKKSEIAQSNYQLGMSHLVTGDTQSAFVKFHEALLLKSNHKEAMNGLGYVYLSRNDYKKAEESFRSATKVDKEYSEAYNNLCFALYSQGMFNEAIESCMQALENPVYPSPEKAFYNTGRSYHKMGRYKDAIGAFEEALKRHPNFFQGLYAQALSYNSDRQYGKAAEAMNLAVGLDPRFKGDKHLAESKFRELKEKGIIAPDEVSQFLEILHY</sequence>
<dbReference type="InterPro" id="IPR019734">
    <property type="entry name" value="TPR_rpt"/>
</dbReference>
<dbReference type="SUPFAM" id="SSF48452">
    <property type="entry name" value="TPR-like"/>
    <property type="match status" value="1"/>
</dbReference>
<evidence type="ECO:0000256" key="2">
    <source>
        <dbReference type="ARBA" id="ARBA00022803"/>
    </source>
</evidence>
<accession>A0A0F9MKR7</accession>
<evidence type="ECO:0000256" key="1">
    <source>
        <dbReference type="ARBA" id="ARBA00022737"/>
    </source>
</evidence>
<dbReference type="Pfam" id="PF13432">
    <property type="entry name" value="TPR_16"/>
    <property type="match status" value="1"/>
</dbReference>
<organism evidence="3">
    <name type="scientific">marine sediment metagenome</name>
    <dbReference type="NCBI Taxonomy" id="412755"/>
    <lineage>
        <taxon>unclassified sequences</taxon>
        <taxon>metagenomes</taxon>
        <taxon>ecological metagenomes</taxon>
    </lineage>
</organism>
<dbReference type="PANTHER" id="PTHR44943">
    <property type="entry name" value="CELLULOSE SYNTHASE OPERON PROTEIN C"/>
    <property type="match status" value="1"/>
</dbReference>
<dbReference type="Pfam" id="PF13414">
    <property type="entry name" value="TPR_11"/>
    <property type="match status" value="1"/>
</dbReference>
<protein>
    <submittedName>
        <fullName evidence="3">Uncharacterized protein</fullName>
    </submittedName>
</protein>
<reference evidence="3" key="1">
    <citation type="journal article" date="2015" name="Nature">
        <title>Complex archaea that bridge the gap between prokaryotes and eukaryotes.</title>
        <authorList>
            <person name="Spang A."/>
            <person name="Saw J.H."/>
            <person name="Jorgensen S.L."/>
            <person name="Zaremba-Niedzwiedzka K."/>
            <person name="Martijn J."/>
            <person name="Lind A.E."/>
            <person name="van Eijk R."/>
            <person name="Schleper C."/>
            <person name="Guy L."/>
            <person name="Ettema T.J."/>
        </authorList>
    </citation>
    <scope>NUCLEOTIDE SEQUENCE</scope>
</reference>
<gene>
    <name evidence="3" type="ORF">LCGC14_1447400</name>
</gene>
<keyword evidence="1" id="KW-0677">Repeat</keyword>